<dbReference type="InParanoid" id="A0A1Y2GA26"/>
<dbReference type="RefSeq" id="XP_021876978.1">
    <property type="nucleotide sequence ID" value="XM_022030597.1"/>
</dbReference>
<feature type="region of interest" description="Disordered" evidence="1">
    <location>
        <begin position="921"/>
        <end position="949"/>
    </location>
</feature>
<dbReference type="Pfam" id="PF12937">
    <property type="entry name" value="F-box-like"/>
    <property type="match status" value="1"/>
</dbReference>
<dbReference type="Proteomes" id="UP000193648">
    <property type="component" value="Unassembled WGS sequence"/>
</dbReference>
<dbReference type="InterPro" id="IPR001810">
    <property type="entry name" value="F-box_dom"/>
</dbReference>
<feature type="compositionally biased region" description="Basic residues" evidence="1">
    <location>
        <begin position="1166"/>
        <end position="1181"/>
    </location>
</feature>
<reference evidence="3 4" key="1">
    <citation type="submission" date="2016-07" db="EMBL/GenBank/DDBJ databases">
        <title>Pervasive Adenine N6-methylation of Active Genes in Fungi.</title>
        <authorList>
            <consortium name="DOE Joint Genome Institute"/>
            <person name="Mondo S.J."/>
            <person name="Dannebaum R.O."/>
            <person name="Kuo R.C."/>
            <person name="Labutti K."/>
            <person name="Haridas S."/>
            <person name="Kuo A."/>
            <person name="Salamov A."/>
            <person name="Ahrendt S.R."/>
            <person name="Lipzen A."/>
            <person name="Sullivan W."/>
            <person name="Andreopoulos W.B."/>
            <person name="Clum A."/>
            <person name="Lindquist E."/>
            <person name="Daum C."/>
            <person name="Ramamoorthy G.K."/>
            <person name="Gryganskyi A."/>
            <person name="Culley D."/>
            <person name="Magnuson J.K."/>
            <person name="James T.Y."/>
            <person name="O'Malley M.A."/>
            <person name="Stajich J.E."/>
            <person name="Spatafora J.W."/>
            <person name="Visel A."/>
            <person name="Grigoriev I.V."/>
        </authorList>
    </citation>
    <scope>NUCLEOTIDE SEQUENCE [LARGE SCALE GENOMIC DNA]</scope>
    <source>
        <strain evidence="3 4">NRRL 3116</strain>
    </source>
</reference>
<evidence type="ECO:0000256" key="1">
    <source>
        <dbReference type="SAM" id="MobiDB-lite"/>
    </source>
</evidence>
<sequence length="1242" mass="135834">MLPKTKASLVASRLPHELLVKIFYNLEQPPHHRYHYSSSSSLCPGAASTSLTSGCSDILACALVCQDWYYAAMDTLWREVNPPSVESFVYFSRVLNPTFLFTKEPSLPSQYKVQYVNGSPTRAVAMKQEQEQEQEQEQKQKQKQEHEQGQDQESDRYQHKNQHQQGLFKGKQRSSEYKNSKSGPSLSSTTMTTLFSLSSLQHPSSPGPIGYAGKGYVRSFSLAGTTDCRTPRPFPYLPSCVMDHHLIAISDFLTHLTSLSLSHCAALTDMAVIQMITASSPYLQQIDLTGCRLITNITVEVIAQLCGHQLEDLSLQGCGMLTDDAIEKLTRHCTRLQKINVVRCPRLGDRSLMALLRASGRMTQSTSSLSKIRTRSARLTKLGIAGCRSITMSGLMAIAAHLTIGGSEIEAETQQQEEAFYNHSTSSRSPPPPLSSSLVSLEFSCPVFKVASKNQQTGHPVLANGASMLNNTRSQARRFFQTLPTTLREIIIHDAHMLSQDDIICLIDRVGHSLKTLRLDNANSLNSETLGHILATCPELTNLCIPRATWLNDAGVTQLIQAKCAQSLVELDISACHALTDECLIKLATADAFDQPHTTTLYDTASINSSFPSSIPPSISLSSSPRASKGKEVLVGASTSTDIFLNNVFPNLQRLNLSYNDKLTLAGIIPLAMSLKNLCSLDVSFCGEGITRPWDSSLKRIRAVLGSVRGRSTYGQYADILKKEEEGSSSDSSLSGDEESLYSWELSHQQQEQQRKHQVQKQYMLSSVSLRAQQSLPETTQQRLQLTLVSAEAIPSSEAVPVPVSVPVPVPSRRGLGHYVGPLLSCPETVSSVSLAPATALQSLQQDLTLGNHSTQGQEREEEEHQHVRRRSSASSTTSTSSISSASSSSSSSSLSSTALSTSSSSSSGCIHPGSFSSVSSLNSSLKNKQLQSPSPIQGSRSQKQQRLQRASLSRVALVSRYDVIERAPRHVGLPVSFFADSWFTPHHHHQLQELQQIQRRVLEAQLNAAAITIHHVGNNPGAPVVMNGAGAEAGAGTVTVAEAIDGSSTAVPILPTEYMDHPIMGAPRIGVATMGFGGRGGRIGRGIATNNQTFIRNNSRLHPRQQQQQQQQQQRIVSSDDFEMQELSENFTRSMRLEPIAATEMDDTETITMNAMATTAATPTLRRHHHRQYQHPRMLQHRGTIYSRGSLTSNSNNNDNNNSSSSSSGSSGSYNCGHAFMGYCEISSWGLSKLKEEWSRI</sequence>
<proteinExistence type="predicted"/>
<dbReference type="SMART" id="SM00367">
    <property type="entry name" value="LRR_CC"/>
    <property type="match status" value="8"/>
</dbReference>
<feature type="region of interest" description="Disordered" evidence="1">
    <location>
        <begin position="852"/>
        <end position="909"/>
    </location>
</feature>
<name>A0A1Y2GA26_9FUNG</name>
<dbReference type="OrthoDB" id="1924287at2759"/>
<accession>A0A1Y2GA26</accession>
<dbReference type="Pfam" id="PF13516">
    <property type="entry name" value="LRR_6"/>
    <property type="match status" value="2"/>
</dbReference>
<protein>
    <recommendedName>
        <fullName evidence="2">F-box domain-containing protein</fullName>
    </recommendedName>
</protein>
<feature type="region of interest" description="Disordered" evidence="1">
    <location>
        <begin position="1163"/>
        <end position="1182"/>
    </location>
</feature>
<dbReference type="Gene3D" id="1.20.1280.50">
    <property type="match status" value="1"/>
</dbReference>
<feature type="compositionally biased region" description="Polar residues" evidence="1">
    <location>
        <begin position="934"/>
        <end position="949"/>
    </location>
</feature>
<evidence type="ECO:0000313" key="3">
    <source>
        <dbReference type="EMBL" id="ORZ05286.1"/>
    </source>
</evidence>
<comment type="caution">
    <text evidence="3">The sequence shown here is derived from an EMBL/GenBank/DDBJ whole genome shotgun (WGS) entry which is preliminary data.</text>
</comment>
<dbReference type="InterPro" id="IPR032675">
    <property type="entry name" value="LRR_dom_sf"/>
</dbReference>
<feature type="region of interest" description="Disordered" evidence="1">
    <location>
        <begin position="1188"/>
        <end position="1212"/>
    </location>
</feature>
<organism evidence="3 4">
    <name type="scientific">Lobosporangium transversale</name>
    <dbReference type="NCBI Taxonomy" id="64571"/>
    <lineage>
        <taxon>Eukaryota</taxon>
        <taxon>Fungi</taxon>
        <taxon>Fungi incertae sedis</taxon>
        <taxon>Mucoromycota</taxon>
        <taxon>Mortierellomycotina</taxon>
        <taxon>Mortierellomycetes</taxon>
        <taxon>Mortierellales</taxon>
        <taxon>Mortierellaceae</taxon>
        <taxon>Lobosporangium</taxon>
    </lineage>
</organism>
<feature type="compositionally biased region" description="Low complexity" evidence="1">
    <location>
        <begin position="873"/>
        <end position="908"/>
    </location>
</feature>
<keyword evidence="4" id="KW-1185">Reference proteome</keyword>
<dbReference type="InterPro" id="IPR050648">
    <property type="entry name" value="F-box_LRR-repeat"/>
</dbReference>
<feature type="compositionally biased region" description="Low complexity" evidence="1">
    <location>
        <begin position="921"/>
        <end position="933"/>
    </location>
</feature>
<dbReference type="SUPFAM" id="SSF52047">
    <property type="entry name" value="RNI-like"/>
    <property type="match status" value="1"/>
</dbReference>
<dbReference type="AlphaFoldDB" id="A0A1Y2GA26"/>
<dbReference type="GO" id="GO:0005737">
    <property type="term" value="C:cytoplasm"/>
    <property type="evidence" value="ECO:0007669"/>
    <property type="project" value="TreeGrafter"/>
</dbReference>
<dbReference type="PANTHER" id="PTHR13382">
    <property type="entry name" value="MITOCHONDRIAL ATP SYNTHASE COUPLING FACTOR B"/>
    <property type="match status" value="1"/>
</dbReference>
<feature type="domain" description="F-box" evidence="2">
    <location>
        <begin position="12"/>
        <end position="80"/>
    </location>
</feature>
<evidence type="ECO:0000313" key="4">
    <source>
        <dbReference type="Proteomes" id="UP000193648"/>
    </source>
</evidence>
<dbReference type="InterPro" id="IPR006553">
    <property type="entry name" value="Leu-rich_rpt_Cys-con_subtyp"/>
</dbReference>
<gene>
    <name evidence="3" type="ORF">BCR41DRAFT_425524</name>
</gene>
<feature type="compositionally biased region" description="Basic and acidic residues" evidence="1">
    <location>
        <begin position="136"/>
        <end position="158"/>
    </location>
</feature>
<dbReference type="GeneID" id="33572438"/>
<dbReference type="Gene3D" id="3.80.10.10">
    <property type="entry name" value="Ribonuclease Inhibitor"/>
    <property type="match status" value="2"/>
</dbReference>
<dbReference type="STRING" id="64571.A0A1Y2GA26"/>
<dbReference type="InterPro" id="IPR001611">
    <property type="entry name" value="Leu-rich_rpt"/>
</dbReference>
<feature type="compositionally biased region" description="Low complexity" evidence="1">
    <location>
        <begin position="1194"/>
        <end position="1212"/>
    </location>
</feature>
<dbReference type="EMBL" id="MCFF01000051">
    <property type="protein sequence ID" value="ORZ05286.1"/>
    <property type="molecule type" value="Genomic_DNA"/>
</dbReference>
<evidence type="ECO:0000259" key="2">
    <source>
        <dbReference type="Pfam" id="PF12937"/>
    </source>
</evidence>
<dbReference type="PANTHER" id="PTHR13382:SF67">
    <property type="entry name" value="SCF E3 UBIQUITIN LIGASE COMPLEX F-BOX PROTEIN POF2"/>
    <property type="match status" value="1"/>
</dbReference>
<feature type="region of interest" description="Disordered" evidence="1">
    <location>
        <begin position="124"/>
        <end position="188"/>
    </location>
</feature>